<dbReference type="EMBL" id="NIXP01000009">
    <property type="protein sequence ID" value="OWR35342.1"/>
    <property type="molecule type" value="Genomic_DNA"/>
</dbReference>
<evidence type="ECO:0000313" key="2">
    <source>
        <dbReference type="Proteomes" id="UP000197904"/>
    </source>
</evidence>
<accession>A0A246L5M9</accession>
<sequence>MDSPVEYLMRFADLNSNASAGDAVETAGVARRSAARARLIRTGIAAGHMYFCIDVFMEMPLARNAAETGLMELKIAYLSDMQWTALHPAAGNQPR</sequence>
<organism evidence="1 2">
    <name type="scientific">Stenotrophomonas pavanii</name>
    <dbReference type="NCBI Taxonomy" id="487698"/>
    <lineage>
        <taxon>Bacteria</taxon>
        <taxon>Pseudomonadati</taxon>
        <taxon>Pseudomonadota</taxon>
        <taxon>Gammaproteobacteria</taxon>
        <taxon>Lysobacterales</taxon>
        <taxon>Lysobacteraceae</taxon>
        <taxon>Stenotrophomonas</taxon>
    </lineage>
</organism>
<proteinExistence type="predicted"/>
<evidence type="ECO:0000313" key="1">
    <source>
        <dbReference type="EMBL" id="OWR35342.1"/>
    </source>
</evidence>
<comment type="caution">
    <text evidence="1">The sequence shown here is derived from an EMBL/GenBank/DDBJ whole genome shotgun (WGS) entry which is preliminary data.</text>
</comment>
<protein>
    <submittedName>
        <fullName evidence="1">Uncharacterized protein</fullName>
    </submittedName>
</protein>
<reference evidence="1 2" key="1">
    <citation type="submission" date="2017-06" db="EMBL/GenBank/DDBJ databases">
        <authorList>
            <person name="Kim H.J."/>
            <person name="Triplett B.A."/>
        </authorList>
    </citation>
    <scope>NUCLEOTIDE SEQUENCE [LARGE SCALE GENOMIC DNA]</scope>
    <source>
        <strain evidence="1 2">S18795</strain>
    </source>
</reference>
<dbReference type="Proteomes" id="UP000197904">
    <property type="component" value="Unassembled WGS sequence"/>
</dbReference>
<name>A0A246L5M9_9GAMM</name>
<dbReference type="AlphaFoldDB" id="A0A246L5M9"/>
<gene>
    <name evidence="1" type="ORF">CEE55_01825</name>
</gene>